<evidence type="ECO:0000313" key="2">
    <source>
        <dbReference type="Proteomes" id="UP000615446"/>
    </source>
</evidence>
<dbReference type="SUPFAM" id="SSF52540">
    <property type="entry name" value="P-loop containing nucleoside triphosphate hydrolases"/>
    <property type="match status" value="1"/>
</dbReference>
<name>A0A8H3QW04_9GLOM</name>
<accession>A0A8H3QW04</accession>
<dbReference type="EMBL" id="BLAL01000229">
    <property type="protein sequence ID" value="GES93996.1"/>
    <property type="molecule type" value="Genomic_DNA"/>
</dbReference>
<gene>
    <name evidence="1" type="ORF">RCL2_002074100</name>
</gene>
<protein>
    <submittedName>
        <fullName evidence="1">Uncharacterized protein</fullName>
    </submittedName>
</protein>
<comment type="caution">
    <text evidence="1">The sequence shown here is derived from an EMBL/GenBank/DDBJ whole genome shotgun (WGS) entry which is preliminary data.</text>
</comment>
<reference evidence="1" key="1">
    <citation type="submission" date="2019-10" db="EMBL/GenBank/DDBJ databases">
        <title>Conservation and host-specific expression of non-tandemly repeated heterogenous ribosome RNA gene in arbuscular mycorrhizal fungi.</title>
        <authorList>
            <person name="Maeda T."/>
            <person name="Kobayashi Y."/>
            <person name="Nakagawa T."/>
            <person name="Ezawa T."/>
            <person name="Yamaguchi K."/>
            <person name="Bino T."/>
            <person name="Nishimoto Y."/>
            <person name="Shigenobu S."/>
            <person name="Kawaguchi M."/>
        </authorList>
    </citation>
    <scope>NUCLEOTIDE SEQUENCE</scope>
    <source>
        <strain evidence="1">HR1</strain>
    </source>
</reference>
<proteinExistence type="predicted"/>
<organism evidence="1 2">
    <name type="scientific">Rhizophagus clarus</name>
    <dbReference type="NCBI Taxonomy" id="94130"/>
    <lineage>
        <taxon>Eukaryota</taxon>
        <taxon>Fungi</taxon>
        <taxon>Fungi incertae sedis</taxon>
        <taxon>Mucoromycota</taxon>
        <taxon>Glomeromycotina</taxon>
        <taxon>Glomeromycetes</taxon>
        <taxon>Glomerales</taxon>
        <taxon>Glomeraceae</taxon>
        <taxon>Rhizophagus</taxon>
    </lineage>
</organism>
<evidence type="ECO:0000313" key="1">
    <source>
        <dbReference type="EMBL" id="GES93996.1"/>
    </source>
</evidence>
<dbReference type="OrthoDB" id="2316156at2759"/>
<sequence length="298" mass="34721">MSYIAELKRLTLLESGITRDEVSKLLFYAIKYDKDDDIKEFLERDITDNAKIKYLRTLLASVELTLPGKEICDIIFFTTIIYGTNYRHYYRGIVIYGDSGVGKTRIGFEIEKFIIKDERIQKGMDQLKTTFKHIFINIKEIMGLLGEEQKRDSDTNCYPRNREDFVKAENILTMLIAIYFFAKVWTSEGIEKCKESIPKILDYGEVIKLIRKEMKLDEDALLILILQIDDFQISPYWTITLLHVISTIVKYKNTLVIAVCTGTEPSQIENLGRPIHCITQYNIMDIHLPPMNFQESLE</sequence>
<dbReference type="AlphaFoldDB" id="A0A8H3QW04"/>
<dbReference type="InterPro" id="IPR027417">
    <property type="entry name" value="P-loop_NTPase"/>
</dbReference>
<dbReference type="Proteomes" id="UP000615446">
    <property type="component" value="Unassembled WGS sequence"/>
</dbReference>